<proteinExistence type="predicted"/>
<evidence type="ECO:0000313" key="4">
    <source>
        <dbReference type="EMBL" id="OZU88700.1"/>
    </source>
</evidence>
<keyword evidence="2" id="KW-1133">Transmembrane helix</keyword>
<feature type="domain" description="SH3b" evidence="3">
    <location>
        <begin position="84"/>
        <end position="146"/>
    </location>
</feature>
<evidence type="ECO:0000256" key="2">
    <source>
        <dbReference type="SAM" id="Phobius"/>
    </source>
</evidence>
<feature type="transmembrane region" description="Helical" evidence="2">
    <location>
        <begin position="6"/>
        <end position="25"/>
    </location>
</feature>
<dbReference type="InterPro" id="IPR003646">
    <property type="entry name" value="SH3-like_bac-type"/>
</dbReference>
<dbReference type="EMBL" id="NPMS01000004">
    <property type="protein sequence ID" value="OZU88700.1"/>
    <property type="molecule type" value="Genomic_DNA"/>
</dbReference>
<keyword evidence="2" id="KW-0812">Transmembrane</keyword>
<dbReference type="Gene3D" id="2.30.30.40">
    <property type="entry name" value="SH3 Domains"/>
    <property type="match status" value="1"/>
</dbReference>
<keyword evidence="2" id="KW-0472">Membrane</keyword>
<keyword evidence="5" id="KW-1185">Reference proteome</keyword>
<dbReference type="Pfam" id="PF08239">
    <property type="entry name" value="SH3_3"/>
    <property type="match status" value="1"/>
</dbReference>
<organism evidence="4 5">
    <name type="scientific">Virgibacillus indicus</name>
    <dbReference type="NCBI Taxonomy" id="2024554"/>
    <lineage>
        <taxon>Bacteria</taxon>
        <taxon>Bacillati</taxon>
        <taxon>Bacillota</taxon>
        <taxon>Bacilli</taxon>
        <taxon>Bacillales</taxon>
        <taxon>Bacillaceae</taxon>
        <taxon>Virgibacillus</taxon>
    </lineage>
</organism>
<dbReference type="AlphaFoldDB" id="A0A265N9J8"/>
<name>A0A265N9J8_9BACI</name>
<dbReference type="SMART" id="SM00287">
    <property type="entry name" value="SH3b"/>
    <property type="match status" value="1"/>
</dbReference>
<gene>
    <name evidence="4" type="ORF">CIL03_10450</name>
</gene>
<reference evidence="4 5" key="1">
    <citation type="submission" date="2017-08" db="EMBL/GenBank/DDBJ databases">
        <title>Virgibacillus indicus sp. nov. and Virgibacillus profoundi sp. nov, two moderately halophilic bacteria isolated from marine sediment by using the Microfluidic Streak Plate.</title>
        <authorList>
            <person name="Xu B."/>
            <person name="Hu B."/>
            <person name="Wang J."/>
            <person name="Zhu Y."/>
            <person name="Huang L."/>
            <person name="Du W."/>
            <person name="Huang Y."/>
        </authorList>
    </citation>
    <scope>NUCLEOTIDE SEQUENCE [LARGE SCALE GENOMIC DNA]</scope>
    <source>
        <strain evidence="4 5">IO3-P2-C2</strain>
    </source>
</reference>
<sequence>MEKGKVLIITILTILIAAFIVFVAVMQHNFNNPEFDQTESGSVHNAELEENPEDETDDETEDSDDTEDKVQKEEEETEEEAVTHSTRYVTVETLNVRSGPGVDYEIAGVVVIDEEVSVEDSGEEWVKITTDEFEGYVNEKYLSDESSEEAAQ</sequence>
<evidence type="ECO:0000256" key="1">
    <source>
        <dbReference type="SAM" id="MobiDB-lite"/>
    </source>
</evidence>
<comment type="caution">
    <text evidence="4">The sequence shown here is derived from an EMBL/GenBank/DDBJ whole genome shotgun (WGS) entry which is preliminary data.</text>
</comment>
<dbReference type="PROSITE" id="PS51781">
    <property type="entry name" value="SH3B"/>
    <property type="match status" value="1"/>
</dbReference>
<protein>
    <recommendedName>
        <fullName evidence="3">SH3b domain-containing protein</fullName>
    </recommendedName>
</protein>
<feature type="compositionally biased region" description="Acidic residues" evidence="1">
    <location>
        <begin position="48"/>
        <end position="80"/>
    </location>
</feature>
<evidence type="ECO:0000313" key="5">
    <source>
        <dbReference type="Proteomes" id="UP000216498"/>
    </source>
</evidence>
<evidence type="ECO:0000259" key="3">
    <source>
        <dbReference type="PROSITE" id="PS51781"/>
    </source>
</evidence>
<dbReference type="Proteomes" id="UP000216498">
    <property type="component" value="Unassembled WGS sequence"/>
</dbReference>
<feature type="region of interest" description="Disordered" evidence="1">
    <location>
        <begin position="36"/>
        <end position="85"/>
    </location>
</feature>
<dbReference type="RefSeq" id="WP_094885792.1">
    <property type="nucleotide sequence ID" value="NZ_NPMS01000004.1"/>
</dbReference>
<accession>A0A265N9J8</accession>